<evidence type="ECO:0000313" key="2">
    <source>
        <dbReference type="EMBL" id="EIM73189.1"/>
    </source>
</evidence>
<feature type="compositionally biased region" description="Basic and acidic residues" evidence="1">
    <location>
        <begin position="55"/>
        <end position="76"/>
    </location>
</feature>
<reference evidence="2 3" key="1">
    <citation type="submission" date="2012-05" db="EMBL/GenBank/DDBJ databases">
        <title>Genome sequence of Nitritalea halalkaliphila LW7.</title>
        <authorList>
            <person name="Jangir P.K."/>
            <person name="Singh A."/>
            <person name="Shivaji S."/>
            <person name="Sharma R."/>
        </authorList>
    </citation>
    <scope>NUCLEOTIDE SEQUENCE [LARGE SCALE GENOMIC DNA]</scope>
    <source>
        <strain evidence="2 3">LW7</strain>
    </source>
</reference>
<feature type="region of interest" description="Disordered" evidence="1">
    <location>
        <begin position="18"/>
        <end position="76"/>
    </location>
</feature>
<feature type="compositionally biased region" description="Basic residues" evidence="1">
    <location>
        <begin position="18"/>
        <end position="27"/>
    </location>
</feature>
<keyword evidence="3" id="KW-1185">Reference proteome</keyword>
<dbReference type="Gene3D" id="3.30.2310.20">
    <property type="entry name" value="RelE-like"/>
    <property type="match status" value="1"/>
</dbReference>
<protein>
    <submittedName>
        <fullName evidence="2">Killer suppression protein HigA</fullName>
    </submittedName>
</protein>
<dbReference type="Proteomes" id="UP000005551">
    <property type="component" value="Unassembled WGS sequence"/>
</dbReference>
<dbReference type="STRING" id="1189621.A3SI_18357"/>
<sequence>MLTFFVNNIYLCSGNKLQKPKTRKATNRPKGDGKILWTVGSQSKSKAQGLNRCRQFSDYENHSSSKMPRTDSDRKGELAVDVSGNYRMIFEPLHDPIPKKDDGGLNWEEVTKIQINEIEDYH</sequence>
<gene>
    <name evidence="2" type="ORF">A3SI_18357</name>
</gene>
<dbReference type="RefSeq" id="WP_009057242.1">
    <property type="nucleotide sequence ID" value="NZ_AJYA01000066.1"/>
</dbReference>
<dbReference type="AlphaFoldDB" id="I5BUD7"/>
<accession>I5BUD7</accession>
<evidence type="ECO:0000256" key="1">
    <source>
        <dbReference type="SAM" id="MobiDB-lite"/>
    </source>
</evidence>
<dbReference type="InterPro" id="IPR035093">
    <property type="entry name" value="RelE/ParE_toxin_dom_sf"/>
</dbReference>
<name>I5BUD7_9BACT</name>
<dbReference type="EMBL" id="AJYA01000066">
    <property type="protein sequence ID" value="EIM73189.1"/>
    <property type="molecule type" value="Genomic_DNA"/>
</dbReference>
<organism evidence="2 3">
    <name type="scientific">Nitritalea halalkaliphila LW7</name>
    <dbReference type="NCBI Taxonomy" id="1189621"/>
    <lineage>
        <taxon>Bacteria</taxon>
        <taxon>Pseudomonadati</taxon>
        <taxon>Bacteroidota</taxon>
        <taxon>Cytophagia</taxon>
        <taxon>Cytophagales</taxon>
        <taxon>Cyclobacteriaceae</taxon>
        <taxon>Nitritalea</taxon>
    </lineage>
</organism>
<comment type="caution">
    <text evidence="2">The sequence shown here is derived from an EMBL/GenBank/DDBJ whole genome shotgun (WGS) entry which is preliminary data.</text>
</comment>
<proteinExistence type="predicted"/>
<feature type="compositionally biased region" description="Polar residues" evidence="1">
    <location>
        <begin position="39"/>
        <end position="48"/>
    </location>
</feature>
<evidence type="ECO:0000313" key="3">
    <source>
        <dbReference type="Proteomes" id="UP000005551"/>
    </source>
</evidence>